<feature type="binding site" evidence="11">
    <location>
        <position position="482"/>
    </location>
    <ligand>
        <name>Mg(2+)</name>
        <dbReference type="ChEBI" id="CHEBI:18420"/>
    </ligand>
</feature>
<evidence type="ECO:0000313" key="15">
    <source>
        <dbReference type="EMBL" id="KAH6879436.1"/>
    </source>
</evidence>
<dbReference type="SUPFAM" id="SSF52518">
    <property type="entry name" value="Thiamin diphosphate-binding fold (THDP-binding)"/>
    <property type="match status" value="2"/>
</dbReference>
<dbReference type="Gene3D" id="3.40.50.970">
    <property type="match status" value="2"/>
</dbReference>
<dbReference type="FunFam" id="3.40.50.970:FF:000024">
    <property type="entry name" value="Pyruvate decarboxylase isozyme"/>
    <property type="match status" value="1"/>
</dbReference>
<evidence type="ECO:0000256" key="5">
    <source>
        <dbReference type="ARBA" id="ARBA00014422"/>
    </source>
</evidence>
<dbReference type="InterPro" id="IPR012110">
    <property type="entry name" value="PDC/IPDC-like"/>
</dbReference>
<dbReference type="EC" id="4.1.1.1" evidence="4"/>
<name>A0A9P8VVQ6_9HYPO</name>
<dbReference type="GO" id="GO:0005634">
    <property type="term" value="C:nucleus"/>
    <property type="evidence" value="ECO:0007669"/>
    <property type="project" value="TreeGrafter"/>
</dbReference>
<gene>
    <name evidence="15" type="ORF">B0T10DRAFT_582784</name>
</gene>
<dbReference type="Pfam" id="PF02776">
    <property type="entry name" value="TPP_enzyme_N"/>
    <property type="match status" value="1"/>
</dbReference>
<evidence type="ECO:0000256" key="4">
    <source>
        <dbReference type="ARBA" id="ARBA00013202"/>
    </source>
</evidence>
<dbReference type="InterPro" id="IPR047213">
    <property type="entry name" value="TPP_PYR_PDC_IPDC-like"/>
</dbReference>
<dbReference type="AlphaFoldDB" id="A0A9P8VVQ6"/>
<dbReference type="Pfam" id="PF02775">
    <property type="entry name" value="TPP_enzyme_C"/>
    <property type="match status" value="1"/>
</dbReference>
<dbReference type="GO" id="GO:0005829">
    <property type="term" value="C:cytosol"/>
    <property type="evidence" value="ECO:0007669"/>
    <property type="project" value="TreeGrafter"/>
</dbReference>
<dbReference type="PANTHER" id="PTHR43452:SF11">
    <property type="entry name" value="PYRUVATE DECARBOXYLASE"/>
    <property type="match status" value="1"/>
</dbReference>
<evidence type="ECO:0000256" key="8">
    <source>
        <dbReference type="ARBA" id="ARBA00022842"/>
    </source>
</evidence>
<dbReference type="PIRSF" id="PIRSF036565">
    <property type="entry name" value="Pyruvt_ip_decrb"/>
    <property type="match status" value="1"/>
</dbReference>
<reference evidence="15 16" key="1">
    <citation type="journal article" date="2021" name="Nat. Commun.">
        <title>Genetic determinants of endophytism in the Arabidopsis root mycobiome.</title>
        <authorList>
            <person name="Mesny F."/>
            <person name="Miyauchi S."/>
            <person name="Thiergart T."/>
            <person name="Pickel B."/>
            <person name="Atanasova L."/>
            <person name="Karlsson M."/>
            <person name="Huettel B."/>
            <person name="Barry K.W."/>
            <person name="Haridas S."/>
            <person name="Chen C."/>
            <person name="Bauer D."/>
            <person name="Andreopoulos W."/>
            <person name="Pangilinan J."/>
            <person name="LaButti K."/>
            <person name="Riley R."/>
            <person name="Lipzen A."/>
            <person name="Clum A."/>
            <person name="Drula E."/>
            <person name="Henrissat B."/>
            <person name="Kohler A."/>
            <person name="Grigoriev I.V."/>
            <person name="Martin F.M."/>
            <person name="Hacquard S."/>
        </authorList>
    </citation>
    <scope>NUCLEOTIDE SEQUENCE [LARGE SCALE GENOMIC DNA]</scope>
    <source>
        <strain evidence="15 16">MPI-CAGE-CH-0241</strain>
    </source>
</reference>
<evidence type="ECO:0000256" key="9">
    <source>
        <dbReference type="ARBA" id="ARBA00023052"/>
    </source>
</evidence>
<comment type="similarity">
    <text evidence="3">Belongs to the TPP enzyme family.</text>
</comment>
<evidence type="ECO:0000256" key="2">
    <source>
        <dbReference type="ARBA" id="ARBA00001964"/>
    </source>
</evidence>
<dbReference type="InterPro" id="IPR012001">
    <property type="entry name" value="Thiamin_PyroP_enz_TPP-bd_dom"/>
</dbReference>
<keyword evidence="16" id="KW-1185">Reference proteome</keyword>
<protein>
    <recommendedName>
        <fullName evidence="5">Pyruvate decarboxylase</fullName>
        <ecNumber evidence="4">4.1.1.1</ecNumber>
    </recommendedName>
</protein>
<evidence type="ECO:0000256" key="12">
    <source>
        <dbReference type="SAM" id="MobiDB-lite"/>
    </source>
</evidence>
<evidence type="ECO:0000259" key="13">
    <source>
        <dbReference type="Pfam" id="PF02775"/>
    </source>
</evidence>
<sequence>MVEVEQDENVGEKAIEKSISQNRQDRQNRVRRVSLYRLRQLGVDSIHGVPGDYNLELLDYVQPAGLRWVGNANELNAAYAADAYSRIKGIGAVITTFGVGELSAVNAIPGAYTEFAPVVHIVGIPSRASQENRLLVHHTFNDGEYRRFAAIHAHVTVAQACLNDPRTSAEQIDAALSQCLLYSRPVYIEDAKRLQSPIIVPDGEPDEAQDEVLRKIFNRIYHARQLVIIVDGESRPIGIQESVQWPTWTTPFGKGLTDETLHNLHGIYRGSFDDPNTRTFIKESDLVLSSNSYSYSTVPKSDAAILFTTKGVRVGSQLYRDVSSKYIMSRVANDLDLTCVLSYDPYPHLPQDTLARIPEKLLDEPLTHDRLWRILANFVRPGDIVLGETGTAGYGVREMPLPPHTRVFTPVTWLSVGYMLPGAQGAALAQDELIKSSNYFGLSSAKTILFIGDGSFQMTAQEIATMIRHKLNITIFLINNDGYTIERAIHGRKQDYNNVSPWRYLKAPEFFGAKESTYTGSARTWRELRDVLGHEGLNQDKELRMVEIFVEREDCPKGPLSHFLETQKKQEVLD</sequence>
<evidence type="ECO:0000256" key="3">
    <source>
        <dbReference type="ARBA" id="ARBA00007812"/>
    </source>
</evidence>
<dbReference type="CDD" id="cd02005">
    <property type="entry name" value="TPP_PDC_IPDC"/>
    <property type="match status" value="1"/>
</dbReference>
<dbReference type="PANTHER" id="PTHR43452">
    <property type="entry name" value="PYRUVATE DECARBOXYLASE"/>
    <property type="match status" value="1"/>
</dbReference>
<evidence type="ECO:0000313" key="16">
    <source>
        <dbReference type="Proteomes" id="UP000777438"/>
    </source>
</evidence>
<dbReference type="InterPro" id="IPR047214">
    <property type="entry name" value="TPP_PDC_IPDC"/>
</dbReference>
<accession>A0A9P8VVQ6</accession>
<evidence type="ECO:0000256" key="1">
    <source>
        <dbReference type="ARBA" id="ARBA00001041"/>
    </source>
</evidence>
<keyword evidence="10" id="KW-0456">Lyase</keyword>
<comment type="cofactor">
    <cofactor evidence="2">
        <name>thiamine diphosphate</name>
        <dbReference type="ChEBI" id="CHEBI:58937"/>
    </cofactor>
</comment>
<evidence type="ECO:0000256" key="11">
    <source>
        <dbReference type="PIRSR" id="PIRSR036565-2"/>
    </source>
</evidence>
<evidence type="ECO:0000256" key="6">
    <source>
        <dbReference type="ARBA" id="ARBA00022723"/>
    </source>
</evidence>
<dbReference type="Gene3D" id="3.40.50.1220">
    <property type="entry name" value="TPP-binding domain"/>
    <property type="match status" value="1"/>
</dbReference>
<feature type="binding site" evidence="11">
    <location>
        <position position="453"/>
    </location>
    <ligand>
        <name>Mg(2+)</name>
        <dbReference type="ChEBI" id="CHEBI:18420"/>
    </ligand>
</feature>
<dbReference type="InterPro" id="IPR029061">
    <property type="entry name" value="THDP-binding"/>
</dbReference>
<dbReference type="OrthoDB" id="3970464at2759"/>
<dbReference type="GO" id="GO:0046872">
    <property type="term" value="F:metal ion binding"/>
    <property type="evidence" value="ECO:0007669"/>
    <property type="project" value="UniProtKB-KW"/>
</dbReference>
<dbReference type="GO" id="GO:0030976">
    <property type="term" value="F:thiamine pyrophosphate binding"/>
    <property type="evidence" value="ECO:0007669"/>
    <property type="project" value="InterPro"/>
</dbReference>
<proteinExistence type="inferred from homology"/>
<comment type="caution">
    <text evidence="15">The sequence shown here is derived from an EMBL/GenBank/DDBJ whole genome shotgun (WGS) entry which is preliminary data.</text>
</comment>
<comment type="catalytic activity">
    <reaction evidence="1">
        <text>a 2-oxocarboxylate + H(+) = an aldehyde + CO2</text>
        <dbReference type="Rhea" id="RHEA:11628"/>
        <dbReference type="ChEBI" id="CHEBI:15378"/>
        <dbReference type="ChEBI" id="CHEBI:16526"/>
        <dbReference type="ChEBI" id="CHEBI:17478"/>
        <dbReference type="ChEBI" id="CHEBI:35179"/>
        <dbReference type="EC" id="4.1.1.1"/>
    </reaction>
</comment>
<evidence type="ECO:0000259" key="14">
    <source>
        <dbReference type="Pfam" id="PF02776"/>
    </source>
</evidence>
<dbReference type="Proteomes" id="UP000777438">
    <property type="component" value="Unassembled WGS sequence"/>
</dbReference>
<feature type="binding site" evidence="11">
    <location>
        <position position="480"/>
    </location>
    <ligand>
        <name>Mg(2+)</name>
        <dbReference type="ChEBI" id="CHEBI:18420"/>
    </ligand>
</feature>
<keyword evidence="8 11" id="KW-0460">Magnesium</keyword>
<feature type="domain" description="Thiamine pyrophosphate enzyme N-terminal TPP-binding" evidence="14">
    <location>
        <begin position="32"/>
        <end position="139"/>
    </location>
</feature>
<feature type="domain" description="Thiamine pyrophosphate enzyme TPP-binding" evidence="13">
    <location>
        <begin position="400"/>
        <end position="531"/>
    </location>
</feature>
<keyword evidence="9" id="KW-0786">Thiamine pyrophosphate</keyword>
<dbReference type="InterPro" id="IPR011766">
    <property type="entry name" value="TPP_enzyme_TPP-bd"/>
</dbReference>
<dbReference type="InterPro" id="IPR029035">
    <property type="entry name" value="DHS-like_NAD/FAD-binding_dom"/>
</dbReference>
<comment type="cofactor">
    <cofactor evidence="11">
        <name>Mg(2+)</name>
        <dbReference type="ChEBI" id="CHEBI:18420"/>
    </cofactor>
    <text evidence="11">Binds 1 Mg(2+) per subunit.</text>
</comment>
<dbReference type="FunFam" id="3.40.50.970:FF:000019">
    <property type="entry name" value="Pyruvate decarboxylase isozyme"/>
    <property type="match status" value="1"/>
</dbReference>
<organism evidence="15 16">
    <name type="scientific">Thelonectria olida</name>
    <dbReference type="NCBI Taxonomy" id="1576542"/>
    <lineage>
        <taxon>Eukaryota</taxon>
        <taxon>Fungi</taxon>
        <taxon>Dikarya</taxon>
        <taxon>Ascomycota</taxon>
        <taxon>Pezizomycotina</taxon>
        <taxon>Sordariomycetes</taxon>
        <taxon>Hypocreomycetidae</taxon>
        <taxon>Hypocreales</taxon>
        <taxon>Nectriaceae</taxon>
        <taxon>Thelonectria</taxon>
    </lineage>
</organism>
<dbReference type="GO" id="GO:0004737">
    <property type="term" value="F:pyruvate decarboxylase activity"/>
    <property type="evidence" value="ECO:0007669"/>
    <property type="project" value="UniProtKB-EC"/>
</dbReference>
<evidence type="ECO:0000256" key="10">
    <source>
        <dbReference type="ARBA" id="ARBA00023239"/>
    </source>
</evidence>
<dbReference type="SUPFAM" id="SSF52467">
    <property type="entry name" value="DHS-like NAD/FAD-binding domain"/>
    <property type="match status" value="1"/>
</dbReference>
<dbReference type="GO" id="GO:0000949">
    <property type="term" value="P:aromatic amino acid family catabolic process to alcohol via Ehrlich pathway"/>
    <property type="evidence" value="ECO:0007669"/>
    <property type="project" value="TreeGrafter"/>
</dbReference>
<feature type="region of interest" description="Disordered" evidence="12">
    <location>
        <begin position="1"/>
        <end position="23"/>
    </location>
</feature>
<dbReference type="EMBL" id="JAGPYM010000029">
    <property type="protein sequence ID" value="KAH6879436.1"/>
    <property type="molecule type" value="Genomic_DNA"/>
</dbReference>
<keyword evidence="6 11" id="KW-0479">Metal-binding</keyword>
<dbReference type="CDD" id="cd07038">
    <property type="entry name" value="TPP_PYR_PDC_IPDC_like"/>
    <property type="match status" value="1"/>
</dbReference>
<keyword evidence="7" id="KW-0210">Decarboxylase</keyword>
<evidence type="ECO:0000256" key="7">
    <source>
        <dbReference type="ARBA" id="ARBA00022793"/>
    </source>
</evidence>